<dbReference type="EMBL" id="BAABDQ010000006">
    <property type="protein sequence ID" value="GAA3550473.1"/>
    <property type="molecule type" value="Genomic_DNA"/>
</dbReference>
<proteinExistence type="predicted"/>
<organism evidence="1 2">
    <name type="scientific">Nonomuraea rosea</name>
    <dbReference type="NCBI Taxonomy" id="638574"/>
    <lineage>
        <taxon>Bacteria</taxon>
        <taxon>Bacillati</taxon>
        <taxon>Actinomycetota</taxon>
        <taxon>Actinomycetes</taxon>
        <taxon>Streptosporangiales</taxon>
        <taxon>Streptosporangiaceae</taxon>
        <taxon>Nonomuraea</taxon>
    </lineage>
</organism>
<keyword evidence="2" id="KW-1185">Reference proteome</keyword>
<name>A0ABP6WHT2_9ACTN</name>
<comment type="caution">
    <text evidence="1">The sequence shown here is derived from an EMBL/GenBank/DDBJ whole genome shotgun (WGS) entry which is preliminary data.</text>
</comment>
<protein>
    <submittedName>
        <fullName evidence="1">Uncharacterized protein</fullName>
    </submittedName>
</protein>
<dbReference type="RefSeq" id="WP_345562671.1">
    <property type="nucleotide sequence ID" value="NZ_BAABDQ010000006.1"/>
</dbReference>
<evidence type="ECO:0000313" key="2">
    <source>
        <dbReference type="Proteomes" id="UP001500630"/>
    </source>
</evidence>
<accession>A0ABP6WHT2</accession>
<gene>
    <name evidence="1" type="ORF">GCM10022419_033380</name>
</gene>
<sequence length="108" mass="11999">MSARERQLASARVLVTLLSEDLPDVSSWYFYAGKEVNGQLDHNLSVEERWAVLHAWAAYLGSEITTIRYEKRTGGSAGVVAWIEGVRVYVWAAFPKKDLPKLGGESDG</sequence>
<reference evidence="2" key="1">
    <citation type="journal article" date="2019" name="Int. J. Syst. Evol. Microbiol.">
        <title>The Global Catalogue of Microorganisms (GCM) 10K type strain sequencing project: providing services to taxonomists for standard genome sequencing and annotation.</title>
        <authorList>
            <consortium name="The Broad Institute Genomics Platform"/>
            <consortium name="The Broad Institute Genome Sequencing Center for Infectious Disease"/>
            <person name="Wu L."/>
            <person name="Ma J."/>
        </authorList>
    </citation>
    <scope>NUCLEOTIDE SEQUENCE [LARGE SCALE GENOMIC DNA]</scope>
    <source>
        <strain evidence="2">JCM 17326</strain>
    </source>
</reference>
<dbReference type="Proteomes" id="UP001500630">
    <property type="component" value="Unassembled WGS sequence"/>
</dbReference>
<evidence type="ECO:0000313" key="1">
    <source>
        <dbReference type="EMBL" id="GAA3550473.1"/>
    </source>
</evidence>